<dbReference type="VEuPathDB" id="FungiDB:SCHCODRAFT_02592318"/>
<dbReference type="InterPro" id="IPR001810">
    <property type="entry name" value="F-box_dom"/>
</dbReference>
<dbReference type="KEGG" id="scm:SCHCO_02592318"/>
<dbReference type="Proteomes" id="UP000007431">
    <property type="component" value="Unassembled WGS sequence"/>
</dbReference>
<dbReference type="HOGENOM" id="CLU_654085_0_0_1"/>
<dbReference type="Pfam" id="PF00646">
    <property type="entry name" value="F-box"/>
    <property type="match status" value="1"/>
</dbReference>
<feature type="domain" description="F-box" evidence="1">
    <location>
        <begin position="9"/>
        <end position="40"/>
    </location>
</feature>
<dbReference type="RefSeq" id="XP_003027065.1">
    <property type="nucleotide sequence ID" value="XM_003027019.1"/>
</dbReference>
<reference evidence="2 3" key="1">
    <citation type="journal article" date="2010" name="Nat. Biotechnol.">
        <title>Genome sequence of the model mushroom Schizophyllum commune.</title>
        <authorList>
            <person name="Ohm R.A."/>
            <person name="de Jong J.F."/>
            <person name="Lugones L.G."/>
            <person name="Aerts A."/>
            <person name="Kothe E."/>
            <person name="Stajich J.E."/>
            <person name="de Vries R.P."/>
            <person name="Record E."/>
            <person name="Levasseur A."/>
            <person name="Baker S.E."/>
            <person name="Bartholomew K.A."/>
            <person name="Coutinho P.M."/>
            <person name="Erdmann S."/>
            <person name="Fowler T.J."/>
            <person name="Gathman A.C."/>
            <person name="Lombard V."/>
            <person name="Henrissat B."/>
            <person name="Knabe N."/>
            <person name="Kuees U."/>
            <person name="Lilly W.W."/>
            <person name="Lindquist E."/>
            <person name="Lucas S."/>
            <person name="Magnuson J.K."/>
            <person name="Piumi F."/>
            <person name="Raudaskoski M."/>
            <person name="Salamov A."/>
            <person name="Schmutz J."/>
            <person name="Schwarze F.W.M.R."/>
            <person name="vanKuyk P.A."/>
            <person name="Horton J.S."/>
            <person name="Grigoriev I.V."/>
            <person name="Woesten H.A.B."/>
        </authorList>
    </citation>
    <scope>NUCLEOTIDE SEQUENCE [LARGE SCALE GENOMIC DNA]</scope>
    <source>
        <strain evidence="3">H4-8 / FGSC 9210</strain>
    </source>
</reference>
<dbReference type="AlphaFoldDB" id="D8QI35"/>
<protein>
    <recommendedName>
        <fullName evidence="1">F-box domain-containing protein</fullName>
    </recommendedName>
</protein>
<proteinExistence type="predicted"/>
<accession>D8QI35</accession>
<feature type="non-terminal residue" evidence="2">
    <location>
        <position position="420"/>
    </location>
</feature>
<organism evidence="3">
    <name type="scientific">Schizophyllum commune (strain H4-8 / FGSC 9210)</name>
    <name type="common">Split gill fungus</name>
    <dbReference type="NCBI Taxonomy" id="578458"/>
    <lineage>
        <taxon>Eukaryota</taxon>
        <taxon>Fungi</taxon>
        <taxon>Dikarya</taxon>
        <taxon>Basidiomycota</taxon>
        <taxon>Agaricomycotina</taxon>
        <taxon>Agaricomycetes</taxon>
        <taxon>Agaricomycetidae</taxon>
        <taxon>Agaricales</taxon>
        <taxon>Schizophyllaceae</taxon>
        <taxon>Schizophyllum</taxon>
    </lineage>
</organism>
<sequence>MQGAHHPIFPLELLQEIVASVDRMSLPSCALVSRGLRVVSQRLLWREVKFTPLTSAAEGLLLALPQLGTYTLSLYVHEQRQKSLGHLSIEAIERASDLQAAYAIRMMPNLRSLLLQPYVPRDISPFITEAVTHALPLLHTLGLWLYTEVPIELLHNLDRAPSLDDLRLSVRVLDPLPYQNRRAQDEKDAPPPRVWLSSLAMMSPEDYKYWDWDSTSTLKYLLLPEVPVGMAGLVRLRVDEPYGVAKQWLERLFEQCHQTLLHFDATALRRDRGAPASLASLVNLESIVIRDIPPDTNVSRSVLPLTSSAVSLKRLSLAFDNFFLMRCAYAGLRELGDSLAQSLQERQHVLFERLTLYFRLGDHIMRPDAYKIKVGKQICECMGALADYGIQVKVEWLPCIPGWPDKEFHGPDVEDPFVVR</sequence>
<keyword evidence="3" id="KW-1185">Reference proteome</keyword>
<dbReference type="InParanoid" id="D8QI35"/>
<evidence type="ECO:0000313" key="3">
    <source>
        <dbReference type="Proteomes" id="UP000007431"/>
    </source>
</evidence>
<dbReference type="GeneID" id="9593555"/>
<dbReference type="EMBL" id="GL377313">
    <property type="protein sequence ID" value="EFI92162.1"/>
    <property type="molecule type" value="Genomic_DNA"/>
</dbReference>
<dbReference type="OrthoDB" id="10287552at2759"/>
<name>D8QI35_SCHCM</name>
<evidence type="ECO:0000259" key="1">
    <source>
        <dbReference type="Pfam" id="PF00646"/>
    </source>
</evidence>
<gene>
    <name evidence="2" type="ORF">SCHCODRAFT_113563</name>
</gene>
<evidence type="ECO:0000313" key="2">
    <source>
        <dbReference type="EMBL" id="EFI92162.1"/>
    </source>
</evidence>